<dbReference type="Gene3D" id="3.40.50.720">
    <property type="entry name" value="NAD(P)-binding Rossmann-like Domain"/>
    <property type="match status" value="1"/>
</dbReference>
<protein>
    <submittedName>
        <fullName evidence="2">Uncharacterized conserved protein YbjT, contains NAD(P)-binding and DUF2867 domains</fullName>
    </submittedName>
</protein>
<dbReference type="EMBL" id="FNVU01000003">
    <property type="protein sequence ID" value="SEG11325.1"/>
    <property type="molecule type" value="Genomic_DNA"/>
</dbReference>
<dbReference type="OrthoDB" id="4632815at2"/>
<keyword evidence="3" id="KW-1185">Reference proteome</keyword>
<dbReference type="PANTHER" id="PTHR43162">
    <property type="match status" value="1"/>
</dbReference>
<dbReference type="RefSeq" id="WP_103885027.1">
    <property type="nucleotide sequence ID" value="NZ_FNVU01000003.1"/>
</dbReference>
<name>A0A1H5XIN9_9ACTN</name>
<evidence type="ECO:0000313" key="3">
    <source>
        <dbReference type="Proteomes" id="UP000236754"/>
    </source>
</evidence>
<evidence type="ECO:0000259" key="1">
    <source>
        <dbReference type="Pfam" id="PF05368"/>
    </source>
</evidence>
<reference evidence="2 3" key="1">
    <citation type="submission" date="2016-10" db="EMBL/GenBank/DDBJ databases">
        <authorList>
            <person name="de Groot N.N."/>
        </authorList>
    </citation>
    <scope>NUCLEOTIDE SEQUENCE [LARGE SCALE GENOMIC DNA]</scope>
    <source>
        <strain evidence="2 3">CGMCC 4.2023</strain>
    </source>
</reference>
<dbReference type="InterPro" id="IPR008030">
    <property type="entry name" value="NmrA-like"/>
</dbReference>
<dbReference type="Proteomes" id="UP000236754">
    <property type="component" value="Unassembled WGS sequence"/>
</dbReference>
<organism evidence="2 3">
    <name type="scientific">Actinacidiphila yanglinensis</name>
    <dbReference type="NCBI Taxonomy" id="310779"/>
    <lineage>
        <taxon>Bacteria</taxon>
        <taxon>Bacillati</taxon>
        <taxon>Actinomycetota</taxon>
        <taxon>Actinomycetes</taxon>
        <taxon>Kitasatosporales</taxon>
        <taxon>Streptomycetaceae</taxon>
        <taxon>Actinacidiphila</taxon>
    </lineage>
</organism>
<gene>
    <name evidence="2" type="ORF">SAMN05216223_103272</name>
</gene>
<dbReference type="PANTHER" id="PTHR43162:SF1">
    <property type="entry name" value="PRESTALK A DIFFERENTIATION PROTEIN A"/>
    <property type="match status" value="1"/>
</dbReference>
<accession>A0A1H5XIN9</accession>
<sequence length="307" mass="32544">MIVVTTPTGNIGRQVLGNVLAPHSSAAGHPAEPVRVIARDPSRLAPDVRGRVDVVQGSMNDPEVLARAFAGADTVFWLVPPYSEGAEADGYAVDFTRPACAAITAQGVRRVVAVTGIGRDDAPGAPGPGAPVRGGLGTRALDELIRSTGVHYRSLRLPAFMENLLRQVAPIRSQGAFFLPVSGDRRIPTCATRDVAAVAAGLLLDGSWTGQEGVPVLGPEDLSYDEMATVMSDVLGRPIRFRQVPGEVFKADLMRHGMPDAWAQSVVDLLAEVDHGLYDAEPRTPASTTPTSFRQWCEEVLRPAVAG</sequence>
<dbReference type="SUPFAM" id="SSF51735">
    <property type="entry name" value="NAD(P)-binding Rossmann-fold domains"/>
    <property type="match status" value="1"/>
</dbReference>
<dbReference type="AlphaFoldDB" id="A0A1H5XIN9"/>
<proteinExistence type="predicted"/>
<evidence type="ECO:0000313" key="2">
    <source>
        <dbReference type="EMBL" id="SEG11325.1"/>
    </source>
</evidence>
<dbReference type="InterPro" id="IPR051604">
    <property type="entry name" value="Ergot_Alk_Oxidoreductase"/>
</dbReference>
<dbReference type="Gene3D" id="3.90.25.10">
    <property type="entry name" value="UDP-galactose 4-epimerase, domain 1"/>
    <property type="match status" value="1"/>
</dbReference>
<feature type="domain" description="NmrA-like" evidence="1">
    <location>
        <begin position="2"/>
        <end position="270"/>
    </location>
</feature>
<dbReference type="Pfam" id="PF05368">
    <property type="entry name" value="NmrA"/>
    <property type="match status" value="1"/>
</dbReference>
<dbReference type="InterPro" id="IPR036291">
    <property type="entry name" value="NAD(P)-bd_dom_sf"/>
</dbReference>